<reference evidence="2" key="1">
    <citation type="journal article" date="2013" name="Environ. Microbiol.">
        <title>Microbiota from the distal guts of lean and obese adolescents exhibit partial functional redundancy besides clear differences in community structure.</title>
        <authorList>
            <person name="Ferrer M."/>
            <person name="Ruiz A."/>
            <person name="Lanza F."/>
            <person name="Haange S.B."/>
            <person name="Oberbach A."/>
            <person name="Till H."/>
            <person name="Bargiela R."/>
            <person name="Campoy C."/>
            <person name="Segura M.T."/>
            <person name="Richter M."/>
            <person name="von Bergen M."/>
            <person name="Seifert J."/>
            <person name="Suarez A."/>
        </authorList>
    </citation>
    <scope>NUCLEOTIDE SEQUENCE</scope>
</reference>
<dbReference type="AlphaFoldDB" id="K1RBE0"/>
<keyword evidence="1" id="KW-0472">Membrane</keyword>
<evidence type="ECO:0000313" key="2">
    <source>
        <dbReference type="EMBL" id="EKC46072.1"/>
    </source>
</evidence>
<protein>
    <submittedName>
        <fullName evidence="2">Uncharacterized protein</fullName>
    </submittedName>
</protein>
<keyword evidence="1" id="KW-0812">Transmembrane</keyword>
<feature type="transmembrane region" description="Helical" evidence="1">
    <location>
        <begin position="16"/>
        <end position="37"/>
    </location>
</feature>
<dbReference type="EMBL" id="AJWY01013728">
    <property type="protein sequence ID" value="EKC46072.1"/>
    <property type="molecule type" value="Genomic_DNA"/>
</dbReference>
<name>K1RBE0_9ZZZZ</name>
<feature type="non-terminal residue" evidence="2">
    <location>
        <position position="42"/>
    </location>
</feature>
<proteinExistence type="predicted"/>
<evidence type="ECO:0000256" key="1">
    <source>
        <dbReference type="SAM" id="Phobius"/>
    </source>
</evidence>
<sequence>MGKELRLGAPVALQELFVGVSFLVIQAVVNSLGVFYLPGGVA</sequence>
<accession>K1RBE0</accession>
<comment type="caution">
    <text evidence="2">The sequence shown here is derived from an EMBL/GenBank/DDBJ whole genome shotgun (WGS) entry which is preliminary data.</text>
</comment>
<organism evidence="2">
    <name type="scientific">human gut metagenome</name>
    <dbReference type="NCBI Taxonomy" id="408170"/>
    <lineage>
        <taxon>unclassified sequences</taxon>
        <taxon>metagenomes</taxon>
        <taxon>organismal metagenomes</taxon>
    </lineage>
</organism>
<keyword evidence="1" id="KW-1133">Transmembrane helix</keyword>
<gene>
    <name evidence="2" type="ORF">LEA_19983</name>
</gene>